<gene>
    <name evidence="2" type="ORF">PLOB_00009490</name>
</gene>
<dbReference type="Proteomes" id="UP001159405">
    <property type="component" value="Unassembled WGS sequence"/>
</dbReference>
<proteinExistence type="predicted"/>
<dbReference type="PANTHER" id="PTHR43404:SF1">
    <property type="entry name" value="MNN4P"/>
    <property type="match status" value="1"/>
</dbReference>
<dbReference type="EMBL" id="CALNXK010000147">
    <property type="protein sequence ID" value="CAH3168854.1"/>
    <property type="molecule type" value="Genomic_DNA"/>
</dbReference>
<accession>A0ABN8QQX4</accession>
<name>A0ABN8QQX4_9CNID</name>
<dbReference type="InterPro" id="IPR052942">
    <property type="entry name" value="LPS_cholinephosphotransferase"/>
</dbReference>
<feature type="domain" description="LicD/FKTN/FKRP nucleotidyltransferase" evidence="1">
    <location>
        <begin position="61"/>
        <end position="167"/>
    </location>
</feature>
<evidence type="ECO:0000313" key="2">
    <source>
        <dbReference type="EMBL" id="CAH3168854.1"/>
    </source>
</evidence>
<protein>
    <recommendedName>
        <fullName evidence="1">LicD/FKTN/FKRP nucleotidyltransferase domain-containing protein</fullName>
    </recommendedName>
</protein>
<dbReference type="PANTHER" id="PTHR43404">
    <property type="entry name" value="LIPOPOLYSACCHARIDE CHOLINEPHOSPHOTRANSFERASE LICD"/>
    <property type="match status" value="1"/>
</dbReference>
<reference evidence="2 3" key="1">
    <citation type="submission" date="2022-05" db="EMBL/GenBank/DDBJ databases">
        <authorList>
            <consortium name="Genoscope - CEA"/>
            <person name="William W."/>
        </authorList>
    </citation>
    <scope>NUCLEOTIDE SEQUENCE [LARGE SCALE GENOMIC DNA]</scope>
</reference>
<sequence>MSLYGAKDSDFRPVPYTRLAPCERKPEGDINCPDIRSNGTTRLRQGQLVLTRILRIFDLIAKKHGIRYWLYRGTLLGAARHNGHVPFDNDIDICIPKEDYEKFVKYGVKELPEDIFFQTEETDRHWEILPFSGLLGKLRDMRSCYGCGRAGSCKHKNGLQLDMFVVEMDSSGNFLELFSHSNLFRRRYIYGPYVRKPSDIFPLAELNFDGFPLPAPREWKKILHSFYGDFMVIPTNKPVGHLNSDPFHSCDEMQ</sequence>
<comment type="caution">
    <text evidence="2">The sequence shown here is derived from an EMBL/GenBank/DDBJ whole genome shotgun (WGS) entry which is preliminary data.</text>
</comment>
<organism evidence="2 3">
    <name type="scientific">Porites lobata</name>
    <dbReference type="NCBI Taxonomy" id="104759"/>
    <lineage>
        <taxon>Eukaryota</taxon>
        <taxon>Metazoa</taxon>
        <taxon>Cnidaria</taxon>
        <taxon>Anthozoa</taxon>
        <taxon>Hexacorallia</taxon>
        <taxon>Scleractinia</taxon>
        <taxon>Fungiina</taxon>
        <taxon>Poritidae</taxon>
        <taxon>Porites</taxon>
    </lineage>
</organism>
<dbReference type="InterPro" id="IPR007074">
    <property type="entry name" value="LicD/FKTN/FKRP_NTP_transf"/>
</dbReference>
<dbReference type="Pfam" id="PF04991">
    <property type="entry name" value="LicD"/>
    <property type="match status" value="1"/>
</dbReference>
<keyword evidence="3" id="KW-1185">Reference proteome</keyword>
<evidence type="ECO:0000259" key="1">
    <source>
        <dbReference type="Pfam" id="PF04991"/>
    </source>
</evidence>
<evidence type="ECO:0000313" key="3">
    <source>
        <dbReference type="Proteomes" id="UP001159405"/>
    </source>
</evidence>